<dbReference type="InterPro" id="IPR003018">
    <property type="entry name" value="GAF"/>
</dbReference>
<dbReference type="NCBIfam" id="TIGR00229">
    <property type="entry name" value="sensory_box"/>
    <property type="match status" value="1"/>
</dbReference>
<dbReference type="SMART" id="SM00388">
    <property type="entry name" value="HisKA"/>
    <property type="match status" value="1"/>
</dbReference>
<dbReference type="Pfam" id="PF00512">
    <property type="entry name" value="HisKA"/>
    <property type="match status" value="1"/>
</dbReference>
<dbReference type="SUPFAM" id="SSF55785">
    <property type="entry name" value="PYP-like sensor domain (PAS domain)"/>
    <property type="match status" value="1"/>
</dbReference>
<evidence type="ECO:0000313" key="12">
    <source>
        <dbReference type="EMBL" id="MBC8335172.1"/>
    </source>
</evidence>
<dbReference type="GO" id="GO:0005886">
    <property type="term" value="C:plasma membrane"/>
    <property type="evidence" value="ECO:0007669"/>
    <property type="project" value="TreeGrafter"/>
</dbReference>
<keyword evidence="7" id="KW-0472">Membrane</keyword>
<dbReference type="SMART" id="SM00065">
    <property type="entry name" value="GAF"/>
    <property type="match status" value="1"/>
</dbReference>
<dbReference type="PROSITE" id="PS50112">
    <property type="entry name" value="PAS"/>
    <property type="match status" value="1"/>
</dbReference>
<reference evidence="12 13" key="1">
    <citation type="submission" date="2020-08" db="EMBL/GenBank/DDBJ databases">
        <title>Bridging the membrane lipid divide: bacteria of the FCB group superphylum have the potential to synthesize archaeal ether lipids.</title>
        <authorList>
            <person name="Villanueva L."/>
            <person name="Von Meijenfeldt F.A.B."/>
            <person name="Westbye A.B."/>
            <person name="Yadav S."/>
            <person name="Hopmans E.C."/>
            <person name="Dutilh B.E."/>
            <person name="Sinninghe Damste J.S."/>
        </authorList>
    </citation>
    <scope>NUCLEOTIDE SEQUENCE [LARGE SCALE GENOMIC DNA]</scope>
    <source>
        <strain evidence="12">NIOZ-UU36</strain>
    </source>
</reference>
<keyword evidence="4" id="KW-0808">Transferase</keyword>
<dbReference type="SUPFAM" id="SSF47384">
    <property type="entry name" value="Homodimeric domain of signal transducing histidine kinase"/>
    <property type="match status" value="1"/>
</dbReference>
<dbReference type="FunFam" id="3.30.565.10:FF:000006">
    <property type="entry name" value="Sensor histidine kinase WalK"/>
    <property type="match status" value="1"/>
</dbReference>
<dbReference type="InterPro" id="IPR036097">
    <property type="entry name" value="HisK_dim/P_sf"/>
</dbReference>
<keyword evidence="6" id="KW-0902">Two-component regulatory system</keyword>
<dbReference type="SMART" id="SM00448">
    <property type="entry name" value="REC"/>
    <property type="match status" value="1"/>
</dbReference>
<feature type="domain" description="Histidine kinase" evidence="9">
    <location>
        <begin position="421"/>
        <end position="636"/>
    </location>
</feature>
<dbReference type="Pfam" id="PF13185">
    <property type="entry name" value="GAF_2"/>
    <property type="match status" value="1"/>
</dbReference>
<dbReference type="PROSITE" id="PS50110">
    <property type="entry name" value="RESPONSE_REGULATORY"/>
    <property type="match status" value="1"/>
</dbReference>
<dbReference type="InterPro" id="IPR011006">
    <property type="entry name" value="CheY-like_superfamily"/>
</dbReference>
<dbReference type="InterPro" id="IPR004358">
    <property type="entry name" value="Sig_transdc_His_kin-like_C"/>
</dbReference>
<dbReference type="InterPro" id="IPR013767">
    <property type="entry name" value="PAS_fold"/>
</dbReference>
<protein>
    <recommendedName>
        <fullName evidence="2">histidine kinase</fullName>
        <ecNumber evidence="2">2.7.13.3</ecNumber>
    </recommendedName>
</protein>
<gene>
    <name evidence="12" type="ORF">H8E29_07910</name>
</gene>
<evidence type="ECO:0000259" key="10">
    <source>
        <dbReference type="PROSITE" id="PS50110"/>
    </source>
</evidence>
<proteinExistence type="predicted"/>
<dbReference type="Proteomes" id="UP000614469">
    <property type="component" value="Unassembled WGS sequence"/>
</dbReference>
<dbReference type="InterPro" id="IPR003594">
    <property type="entry name" value="HATPase_dom"/>
</dbReference>
<dbReference type="PANTHER" id="PTHR45453">
    <property type="entry name" value="PHOSPHATE REGULON SENSOR PROTEIN PHOR"/>
    <property type="match status" value="1"/>
</dbReference>
<dbReference type="InterPro" id="IPR001789">
    <property type="entry name" value="Sig_transdc_resp-reg_receiver"/>
</dbReference>
<dbReference type="SMART" id="SM00387">
    <property type="entry name" value="HATPase_c"/>
    <property type="match status" value="1"/>
</dbReference>
<comment type="caution">
    <text evidence="8">Lacks conserved residue(s) required for the propagation of feature annotation.</text>
</comment>
<keyword evidence="3" id="KW-0597">Phosphoprotein</keyword>
<dbReference type="CDD" id="cd00130">
    <property type="entry name" value="PAS"/>
    <property type="match status" value="1"/>
</dbReference>
<dbReference type="PRINTS" id="PR00344">
    <property type="entry name" value="BCTRLSENSOR"/>
</dbReference>
<dbReference type="EC" id="2.7.13.3" evidence="2"/>
<dbReference type="SMART" id="SM00091">
    <property type="entry name" value="PAS"/>
    <property type="match status" value="1"/>
</dbReference>
<evidence type="ECO:0000256" key="6">
    <source>
        <dbReference type="ARBA" id="ARBA00023012"/>
    </source>
</evidence>
<dbReference type="Gene3D" id="1.10.287.130">
    <property type="match status" value="1"/>
</dbReference>
<evidence type="ECO:0000259" key="11">
    <source>
        <dbReference type="PROSITE" id="PS50112"/>
    </source>
</evidence>
<dbReference type="GO" id="GO:0016036">
    <property type="term" value="P:cellular response to phosphate starvation"/>
    <property type="evidence" value="ECO:0007669"/>
    <property type="project" value="TreeGrafter"/>
</dbReference>
<dbReference type="Gene3D" id="3.30.565.10">
    <property type="entry name" value="Histidine kinase-like ATPase, C-terminal domain"/>
    <property type="match status" value="1"/>
</dbReference>
<dbReference type="AlphaFoldDB" id="A0A8J6TJ64"/>
<dbReference type="InterPro" id="IPR035965">
    <property type="entry name" value="PAS-like_dom_sf"/>
</dbReference>
<dbReference type="GO" id="GO:0004721">
    <property type="term" value="F:phosphoprotein phosphatase activity"/>
    <property type="evidence" value="ECO:0007669"/>
    <property type="project" value="TreeGrafter"/>
</dbReference>
<feature type="domain" description="Response regulatory" evidence="10">
    <location>
        <begin position="4"/>
        <end position="118"/>
    </location>
</feature>
<dbReference type="InterPro" id="IPR036890">
    <property type="entry name" value="HATPase_C_sf"/>
</dbReference>
<dbReference type="EMBL" id="JACNJN010000093">
    <property type="protein sequence ID" value="MBC8335172.1"/>
    <property type="molecule type" value="Genomic_DNA"/>
</dbReference>
<accession>A0A8J6TJ64</accession>
<dbReference type="SUPFAM" id="SSF55874">
    <property type="entry name" value="ATPase domain of HSP90 chaperone/DNA topoisomerase II/histidine kinase"/>
    <property type="match status" value="1"/>
</dbReference>
<dbReference type="Pfam" id="PF02518">
    <property type="entry name" value="HATPase_c"/>
    <property type="match status" value="1"/>
</dbReference>
<dbReference type="SUPFAM" id="SSF52172">
    <property type="entry name" value="CheY-like"/>
    <property type="match status" value="1"/>
</dbReference>
<dbReference type="Gene3D" id="3.40.50.2300">
    <property type="match status" value="1"/>
</dbReference>
<evidence type="ECO:0000256" key="2">
    <source>
        <dbReference type="ARBA" id="ARBA00012438"/>
    </source>
</evidence>
<dbReference type="SUPFAM" id="SSF55781">
    <property type="entry name" value="GAF domain-like"/>
    <property type="match status" value="1"/>
</dbReference>
<dbReference type="CDD" id="cd00075">
    <property type="entry name" value="HATPase"/>
    <property type="match status" value="1"/>
</dbReference>
<dbReference type="InterPro" id="IPR003661">
    <property type="entry name" value="HisK_dim/P_dom"/>
</dbReference>
<organism evidence="12 13">
    <name type="scientific">Candidatus Desulfolinea nitratireducens</name>
    <dbReference type="NCBI Taxonomy" id="2841698"/>
    <lineage>
        <taxon>Bacteria</taxon>
        <taxon>Bacillati</taxon>
        <taxon>Chloroflexota</taxon>
        <taxon>Anaerolineae</taxon>
        <taxon>Anaerolineales</taxon>
        <taxon>Anaerolineales incertae sedis</taxon>
        <taxon>Candidatus Desulfolinea</taxon>
    </lineage>
</organism>
<dbReference type="PROSITE" id="PS50109">
    <property type="entry name" value="HIS_KIN"/>
    <property type="match status" value="1"/>
</dbReference>
<dbReference type="InterPro" id="IPR029016">
    <property type="entry name" value="GAF-like_dom_sf"/>
</dbReference>
<evidence type="ECO:0000256" key="1">
    <source>
        <dbReference type="ARBA" id="ARBA00000085"/>
    </source>
</evidence>
<name>A0A8J6TJ64_9CHLR</name>
<dbReference type="PANTHER" id="PTHR45453:SF1">
    <property type="entry name" value="PHOSPHATE REGULON SENSOR PROTEIN PHOR"/>
    <property type="match status" value="1"/>
</dbReference>
<evidence type="ECO:0000256" key="8">
    <source>
        <dbReference type="PROSITE-ProRule" id="PRU00169"/>
    </source>
</evidence>
<dbReference type="InterPro" id="IPR005467">
    <property type="entry name" value="His_kinase_dom"/>
</dbReference>
<dbReference type="Pfam" id="PF00989">
    <property type="entry name" value="PAS"/>
    <property type="match status" value="1"/>
</dbReference>
<evidence type="ECO:0000256" key="5">
    <source>
        <dbReference type="ARBA" id="ARBA00022777"/>
    </source>
</evidence>
<evidence type="ECO:0000259" key="9">
    <source>
        <dbReference type="PROSITE" id="PS50109"/>
    </source>
</evidence>
<sequence length="637" mass="71389">MTESILLALDKSQTLQLMSRAIRAVGYKVIVAHDSAGIKKLLQESHPSIVLLGEKLQEENGLEIIEELLIHYPTLPIIFLATENSPGLIQEVLRAGISAYLEPPLKTDEIVNAVESSLQRAKRMGDWLRREVNRSTASLEKRVSEMEVLLTIGRDITGTLDLDGVLNNVVAAAVKLTKSEEGSLLLLDEESNELFMRAGYNFEDEFAKSFRLPVSDSLAGQVIKTGEPINLNKDALLKIKTAYLVKSLIYVPIKLNEQTIGVLGVDNRQHHLPFSEHDTLLLSLLADYAGVAIENARLYQASEDERSKFEAVLSNMDDALIILDQQDRIELINEMMCNALGVKGEEVSNKIISDVISQRDILNILRQKEEISMQNFEVILDDDRVFNAQYTPIPGVGAAITMQDVSYHKELSRLKDDFVHTVSHDLRSPLTAVLGYAELIQRIGSLNEEQKEFVHRIQLSVQDITALINDLLDLGRIEAGFDTRRESIHLESILRYSISNLETTIQKKNQTMGLDIVPNLPPVRGNPVRIRQLFDNLIGNAVKYTPNNKKISIKLHNEDNQIIFKVSDQGTGIPLEDQPHIFEKFYRAANISKRVAGSGLGLAIVKTIVDSHQGRIWFESKENEGSIFFVLLPTEVH</sequence>
<dbReference type="Gene3D" id="3.30.450.40">
    <property type="match status" value="1"/>
</dbReference>
<dbReference type="CDD" id="cd00082">
    <property type="entry name" value="HisKA"/>
    <property type="match status" value="1"/>
</dbReference>
<evidence type="ECO:0000256" key="4">
    <source>
        <dbReference type="ARBA" id="ARBA00022679"/>
    </source>
</evidence>
<dbReference type="InterPro" id="IPR050351">
    <property type="entry name" value="BphY/WalK/GraS-like"/>
</dbReference>
<evidence type="ECO:0000313" key="13">
    <source>
        <dbReference type="Proteomes" id="UP000614469"/>
    </source>
</evidence>
<comment type="catalytic activity">
    <reaction evidence="1">
        <text>ATP + protein L-histidine = ADP + protein N-phospho-L-histidine.</text>
        <dbReference type="EC" id="2.7.13.3"/>
    </reaction>
</comment>
<dbReference type="Pfam" id="PF00072">
    <property type="entry name" value="Response_reg"/>
    <property type="match status" value="1"/>
</dbReference>
<evidence type="ECO:0000256" key="7">
    <source>
        <dbReference type="ARBA" id="ARBA00023136"/>
    </source>
</evidence>
<evidence type="ECO:0000256" key="3">
    <source>
        <dbReference type="ARBA" id="ARBA00022553"/>
    </source>
</evidence>
<dbReference type="InterPro" id="IPR000014">
    <property type="entry name" value="PAS"/>
</dbReference>
<comment type="caution">
    <text evidence="12">The sequence shown here is derived from an EMBL/GenBank/DDBJ whole genome shotgun (WGS) entry which is preliminary data.</text>
</comment>
<dbReference type="Gene3D" id="3.30.450.20">
    <property type="entry name" value="PAS domain"/>
    <property type="match status" value="1"/>
</dbReference>
<dbReference type="GO" id="GO:0006355">
    <property type="term" value="P:regulation of DNA-templated transcription"/>
    <property type="evidence" value="ECO:0007669"/>
    <property type="project" value="InterPro"/>
</dbReference>
<dbReference type="GO" id="GO:0000155">
    <property type="term" value="F:phosphorelay sensor kinase activity"/>
    <property type="evidence" value="ECO:0007669"/>
    <property type="project" value="InterPro"/>
</dbReference>
<keyword evidence="5" id="KW-0418">Kinase</keyword>
<feature type="domain" description="PAS" evidence="11">
    <location>
        <begin position="305"/>
        <end position="360"/>
    </location>
</feature>